<evidence type="ECO:0000259" key="9">
    <source>
        <dbReference type="PROSITE" id="PS50928"/>
    </source>
</evidence>
<dbReference type="EMBL" id="RJTH01000015">
    <property type="protein sequence ID" value="RUM20417.1"/>
    <property type="molecule type" value="Genomic_DNA"/>
</dbReference>
<evidence type="ECO:0000256" key="3">
    <source>
        <dbReference type="ARBA" id="ARBA00022448"/>
    </source>
</evidence>
<organism evidence="10 11">
    <name type="scientific">Rhizobium vallis</name>
    <dbReference type="NCBI Taxonomy" id="634290"/>
    <lineage>
        <taxon>Bacteria</taxon>
        <taxon>Pseudomonadati</taxon>
        <taxon>Pseudomonadota</taxon>
        <taxon>Alphaproteobacteria</taxon>
        <taxon>Hyphomicrobiales</taxon>
        <taxon>Rhizobiaceae</taxon>
        <taxon>Rhizobium/Agrobacterium group</taxon>
        <taxon>Rhizobium</taxon>
    </lineage>
</organism>
<feature type="transmembrane region" description="Helical" evidence="8">
    <location>
        <begin position="75"/>
        <end position="102"/>
    </location>
</feature>
<dbReference type="GO" id="GO:0055085">
    <property type="term" value="P:transmembrane transport"/>
    <property type="evidence" value="ECO:0007669"/>
    <property type="project" value="InterPro"/>
</dbReference>
<keyword evidence="5 8" id="KW-0812">Transmembrane</keyword>
<feature type="transmembrane region" description="Helical" evidence="8">
    <location>
        <begin position="411"/>
        <end position="431"/>
    </location>
</feature>
<keyword evidence="3 8" id="KW-0813">Transport</keyword>
<feature type="transmembrane region" description="Helical" evidence="8">
    <location>
        <begin position="114"/>
        <end position="140"/>
    </location>
</feature>
<feature type="transmembrane region" description="Helical" evidence="8">
    <location>
        <begin position="160"/>
        <end position="186"/>
    </location>
</feature>
<feature type="transmembrane region" description="Helical" evidence="8">
    <location>
        <begin position="473"/>
        <end position="496"/>
    </location>
</feature>
<feature type="transmembrane region" description="Helical" evidence="8">
    <location>
        <begin position="349"/>
        <end position="372"/>
    </location>
</feature>
<reference evidence="11" key="1">
    <citation type="submission" date="2018-11" db="EMBL/GenBank/DDBJ databases">
        <title>Rhizobium chutanense sp. nov., isolated from root nodules of Phaseolus vulgaris in China.</title>
        <authorList>
            <person name="Huo Y."/>
        </authorList>
    </citation>
    <scope>NUCLEOTIDE SEQUENCE [LARGE SCALE GENOMIC DNA]</scope>
    <source>
        <strain evidence="11">CCBAU 65647</strain>
    </source>
</reference>
<feature type="transmembrane region" description="Helical" evidence="8">
    <location>
        <begin position="30"/>
        <end position="55"/>
    </location>
</feature>
<comment type="subcellular location">
    <subcellularLocation>
        <location evidence="1 8">Cell membrane</location>
        <topology evidence="1 8">Multi-pass membrane protein</topology>
    </subcellularLocation>
</comment>
<dbReference type="Pfam" id="PF00528">
    <property type="entry name" value="BPD_transp_1"/>
    <property type="match status" value="2"/>
</dbReference>
<evidence type="ECO:0000256" key="5">
    <source>
        <dbReference type="ARBA" id="ARBA00022692"/>
    </source>
</evidence>
<evidence type="ECO:0000256" key="6">
    <source>
        <dbReference type="ARBA" id="ARBA00022989"/>
    </source>
</evidence>
<feature type="transmembrane region" description="Helical" evidence="8">
    <location>
        <begin position="440"/>
        <end position="461"/>
    </location>
</feature>
<feature type="transmembrane region" description="Helical" evidence="8">
    <location>
        <begin position="517"/>
        <end position="539"/>
    </location>
</feature>
<evidence type="ECO:0000313" key="11">
    <source>
        <dbReference type="Proteomes" id="UP000278823"/>
    </source>
</evidence>
<evidence type="ECO:0000256" key="4">
    <source>
        <dbReference type="ARBA" id="ARBA00022475"/>
    </source>
</evidence>
<comment type="similarity">
    <text evidence="2">Belongs to the binding-protein-dependent transport system permease family. CysTW subfamily.</text>
</comment>
<comment type="caution">
    <text evidence="10">The sequence shown here is derived from an EMBL/GenBank/DDBJ whole genome shotgun (WGS) entry which is preliminary data.</text>
</comment>
<dbReference type="PANTHER" id="PTHR42929">
    <property type="entry name" value="INNER MEMBRANE ABC TRANSPORTER PERMEASE PROTEIN YDCU-RELATED-RELATED"/>
    <property type="match status" value="1"/>
</dbReference>
<name>A0A432PDC2_9HYPH</name>
<dbReference type="Gene3D" id="1.10.3720.10">
    <property type="entry name" value="MetI-like"/>
    <property type="match status" value="2"/>
</dbReference>
<dbReference type="SUPFAM" id="SSF161098">
    <property type="entry name" value="MetI-like"/>
    <property type="match status" value="2"/>
</dbReference>
<sequence length="610" mass="66526">MHLSKELQHEGKKVLNTPFKDWKLLRHHGMVAFQLMPLVILIAAFLIVPLLSAAWKSVNGATLDFSRYGAIWNDGIYLSAILRSLQIALTTTIICIVIGFPIAYYMTTLSKRGLALLSIALLVPLFTAFLIRTYGWMVILGRRGVLNIALQNLGLIDQPLRILGTSTAVYIGLVHVLMPIGIFVMYGSLTRVDRSLVTAAQILGAHPVRAFASVLLPMSRPAILSAAMLIFIISIGFYIAPALLGGPADTMISQLVVTQITTLLDFQSGYALGIILLMVTMLVLAIGNRFVPLEQLWSVEESEQQLRLGKTRRGGGRASGASRACKAAVTLLEDGVYLILRRPAWLAPLLLKVALCLVVMFLLAPLAIIYILSFSSSPFLIFPPPGFSLQWYEKFLTDPDWRGALFQSFKVGAIVASLALLTGTMASFALVRAKLAWKRVIFLLVIAPLMLPIILLALGLYLSTAKLGLLGSFPGLIIGHLLVCAPYTVVVLVPALRGLDRNIEHAASTLGAPPHLVVRRITLPLLLPAFVAAWLMAFLQSFDELLITLFLLGRQTQTLPIKMWSDIRIQLDPTLSAASSVIVTAVIFIVVATQYRALLPARKKTDVSGA</sequence>
<feature type="transmembrane region" description="Helical" evidence="8">
    <location>
        <begin position="268"/>
        <end position="287"/>
    </location>
</feature>
<feature type="domain" description="ABC transmembrane type-1" evidence="9">
    <location>
        <begin position="81"/>
        <end position="287"/>
    </location>
</feature>
<dbReference type="PROSITE" id="PS50928">
    <property type="entry name" value="ABC_TM1"/>
    <property type="match status" value="2"/>
</dbReference>
<keyword evidence="6 8" id="KW-1133">Transmembrane helix</keyword>
<gene>
    <name evidence="10" type="ORF">EFQ99_29220</name>
</gene>
<protein>
    <submittedName>
        <fullName evidence="10">ABC transporter permease subunit</fullName>
    </submittedName>
</protein>
<dbReference type="InterPro" id="IPR000515">
    <property type="entry name" value="MetI-like"/>
</dbReference>
<keyword evidence="4" id="KW-1003">Cell membrane</keyword>
<dbReference type="OrthoDB" id="9807047at2"/>
<feature type="transmembrane region" description="Helical" evidence="8">
    <location>
        <begin position="223"/>
        <end position="248"/>
    </location>
</feature>
<keyword evidence="7 8" id="KW-0472">Membrane</keyword>
<dbReference type="AlphaFoldDB" id="A0A432PDC2"/>
<dbReference type="GO" id="GO:0005886">
    <property type="term" value="C:plasma membrane"/>
    <property type="evidence" value="ECO:0007669"/>
    <property type="project" value="UniProtKB-SubCell"/>
</dbReference>
<feature type="transmembrane region" description="Helical" evidence="8">
    <location>
        <begin position="575"/>
        <end position="595"/>
    </location>
</feature>
<evidence type="ECO:0000256" key="2">
    <source>
        <dbReference type="ARBA" id="ARBA00007069"/>
    </source>
</evidence>
<dbReference type="PANTHER" id="PTHR42929:SF5">
    <property type="entry name" value="ABC TRANSPORTER PERMEASE PROTEIN"/>
    <property type="match status" value="1"/>
</dbReference>
<dbReference type="Proteomes" id="UP000278823">
    <property type="component" value="Unassembled WGS sequence"/>
</dbReference>
<proteinExistence type="inferred from homology"/>
<keyword evidence="11" id="KW-1185">Reference proteome</keyword>
<evidence type="ECO:0000256" key="8">
    <source>
        <dbReference type="RuleBase" id="RU363032"/>
    </source>
</evidence>
<evidence type="ECO:0000256" key="7">
    <source>
        <dbReference type="ARBA" id="ARBA00023136"/>
    </source>
</evidence>
<dbReference type="InterPro" id="IPR035906">
    <property type="entry name" value="MetI-like_sf"/>
</dbReference>
<accession>A0A432PDC2</accession>
<evidence type="ECO:0000256" key="1">
    <source>
        <dbReference type="ARBA" id="ARBA00004651"/>
    </source>
</evidence>
<feature type="domain" description="ABC transmembrane type-1" evidence="9">
    <location>
        <begin position="405"/>
        <end position="594"/>
    </location>
</feature>
<dbReference type="CDD" id="cd06261">
    <property type="entry name" value="TM_PBP2"/>
    <property type="match status" value="2"/>
</dbReference>
<evidence type="ECO:0000313" key="10">
    <source>
        <dbReference type="EMBL" id="RUM20417.1"/>
    </source>
</evidence>